<evidence type="ECO:0000313" key="3">
    <source>
        <dbReference type="Proteomes" id="UP000611640"/>
    </source>
</evidence>
<gene>
    <name evidence="2" type="ORF">Athai_38890</name>
</gene>
<protein>
    <submittedName>
        <fullName evidence="2">Uncharacterized protein</fullName>
    </submittedName>
</protein>
<dbReference type="KEGG" id="atl:Athai_38890"/>
<evidence type="ECO:0000256" key="1">
    <source>
        <dbReference type="SAM" id="MobiDB-lite"/>
    </source>
</evidence>
<dbReference type="EMBL" id="AP023355">
    <property type="protein sequence ID" value="BCJ36386.1"/>
    <property type="molecule type" value="Genomic_DNA"/>
</dbReference>
<reference evidence="2 3" key="1">
    <citation type="submission" date="2020-08" db="EMBL/GenBank/DDBJ databases">
        <title>Whole genome shotgun sequence of Actinocatenispora thailandica NBRC 105041.</title>
        <authorList>
            <person name="Komaki H."/>
            <person name="Tamura T."/>
        </authorList>
    </citation>
    <scope>NUCLEOTIDE SEQUENCE [LARGE SCALE GENOMIC DNA]</scope>
    <source>
        <strain evidence="2 3">NBRC 105041</strain>
    </source>
</reference>
<sequence length="172" mass="17380">MTAHPGREQAQVFAELVTATAACAAHRERCAVHAGGSLPLPRASPTRPTPDDNGGQGGEEAVDAEQVAESLAGGPGKALVGAVASVVTVVDVVFEQERVTAVEDVVPRMRAEIAAWAEPRKDPHAGQRAQSGAGGGFGAEAQVGDLSAGQYAVGVDHGGDEPVAIADTVEDL</sequence>
<dbReference type="Proteomes" id="UP000611640">
    <property type="component" value="Chromosome"/>
</dbReference>
<organism evidence="2 3">
    <name type="scientific">Actinocatenispora thailandica</name>
    <dbReference type="NCBI Taxonomy" id="227318"/>
    <lineage>
        <taxon>Bacteria</taxon>
        <taxon>Bacillati</taxon>
        <taxon>Actinomycetota</taxon>
        <taxon>Actinomycetes</taxon>
        <taxon>Micromonosporales</taxon>
        <taxon>Micromonosporaceae</taxon>
        <taxon>Actinocatenispora</taxon>
    </lineage>
</organism>
<evidence type="ECO:0000313" key="2">
    <source>
        <dbReference type="EMBL" id="BCJ36386.1"/>
    </source>
</evidence>
<dbReference type="AlphaFoldDB" id="A0A7R7DRH2"/>
<feature type="region of interest" description="Disordered" evidence="1">
    <location>
        <begin position="118"/>
        <end position="172"/>
    </location>
</feature>
<feature type="region of interest" description="Disordered" evidence="1">
    <location>
        <begin position="35"/>
        <end position="69"/>
    </location>
</feature>
<accession>A0A7R7DRH2</accession>
<name>A0A7R7DRH2_9ACTN</name>
<keyword evidence="3" id="KW-1185">Reference proteome</keyword>
<proteinExistence type="predicted"/>